<evidence type="ECO:0000256" key="26">
    <source>
        <dbReference type="SAM" id="Phobius"/>
    </source>
</evidence>
<evidence type="ECO:0000256" key="25">
    <source>
        <dbReference type="ARBA" id="ARBA00046376"/>
    </source>
</evidence>
<dbReference type="Gene3D" id="1.20.1250.20">
    <property type="entry name" value="MFS general substrate transporter like domains"/>
    <property type="match status" value="2"/>
</dbReference>
<evidence type="ECO:0000313" key="31">
    <source>
        <dbReference type="Proteomes" id="UP000482084"/>
    </source>
</evidence>
<sequence length="463" mass="49331">MNPPAADLIFEMGTERGLPGRIDAASVSKERDAQRGGIKAYLMWSLAMVGYLFAMACRSSMSATGIQAAHHFHTTSTVLSSFVYLQLFVYAVMQIPAGLLLDRYGPRRLISAGCVLMSAGQTLLAFAPAAWMAVIGRAVVGSGDALIFISAIRLVAAWFPVRRLPLMNQLTGQLGSFGQLISIYPFVWLMNLTGWSAAFAAAGGIGMMIAVCVLLFLADRPGTARDDGRAAARHPAGIWPSIAVAARQRGTICGFWVHFTNVFSNSMMNSLWGVPFLLTVERYTRQQASAYLGAGIVMCAVWAVVFGRIAGIHPIHGRALIVYGSSGAQMILWAAVLTTSGPHPFWLTATLLAAVSSGWPAAGVAFDYVRDSNESGNLGLATGIANMGGSFSASIVMLGVGVLLDMQGASSPTLYTDHAMRVALLAQYPLWIVGLVGFALMLPATLAAVRRRYADISAGRWQD</sequence>
<dbReference type="PROSITE" id="PS50850">
    <property type="entry name" value="MFS"/>
    <property type="match status" value="1"/>
</dbReference>
<dbReference type="PANTHER" id="PTHR23512">
    <property type="entry name" value="MAJOR FACILITATOR SUPERFAMILY DOMAIN-CONTAINING PROTEIN 1"/>
    <property type="match status" value="1"/>
</dbReference>
<keyword evidence="7 26" id="KW-0472">Membrane</keyword>
<feature type="transmembrane region" description="Helical" evidence="26">
    <location>
        <begin position="290"/>
        <end position="307"/>
    </location>
</feature>
<feature type="transmembrane region" description="Helical" evidence="26">
    <location>
        <begin position="113"/>
        <end position="133"/>
    </location>
</feature>
<comment type="catalytic activity">
    <reaction evidence="19">
        <text>L-histidyl-L-alpha-amino acid(out) = L-histidyl-L-alpha-amino acid(in)</text>
        <dbReference type="Rhea" id="RHEA:79379"/>
        <dbReference type="ChEBI" id="CHEBI:229964"/>
    </reaction>
</comment>
<feature type="transmembrane region" description="Helical" evidence="26">
    <location>
        <begin position="378"/>
        <end position="404"/>
    </location>
</feature>
<reference evidence="28 31" key="2">
    <citation type="submission" date="2019-10" db="EMBL/GenBank/DDBJ databases">
        <title>Characterization of the phylogenetic diversity of two novel species belonging to the genus Bifidobacterium: Bifidobacterium cebidarum sp. nov. and Bifidobacterium leontopitheci sp. nov.</title>
        <authorList>
            <person name="Lugli G.A."/>
            <person name="Duranti S."/>
            <person name="Milani C."/>
            <person name="Turroni F."/>
            <person name="Ventura M."/>
        </authorList>
    </citation>
    <scope>NUCLEOTIDE SEQUENCE [LARGE SCALE GENOMIC DNA]</scope>
    <source>
        <strain evidence="28 31">DSM 100688</strain>
    </source>
</reference>
<evidence type="ECO:0000313" key="30">
    <source>
        <dbReference type="Proteomes" id="UP000469943"/>
    </source>
</evidence>
<dbReference type="GO" id="GO:0022857">
    <property type="term" value="F:transmembrane transporter activity"/>
    <property type="evidence" value="ECO:0007669"/>
    <property type="project" value="InterPro"/>
</dbReference>
<evidence type="ECO:0000256" key="7">
    <source>
        <dbReference type="ARBA" id="ARBA00023136"/>
    </source>
</evidence>
<evidence type="ECO:0000256" key="20">
    <source>
        <dbReference type="ARBA" id="ARBA00044919"/>
    </source>
</evidence>
<dbReference type="EMBL" id="WHZX01000002">
    <property type="protein sequence ID" value="NEG71252.1"/>
    <property type="molecule type" value="Genomic_DNA"/>
</dbReference>
<evidence type="ECO:0000256" key="22">
    <source>
        <dbReference type="ARBA" id="ARBA00044985"/>
    </source>
</evidence>
<comment type="subcellular location">
    <subcellularLocation>
        <location evidence="2">Cell membrane</location>
        <topology evidence="2">Multi-pass membrane protein</topology>
    </subcellularLocation>
    <subcellularLocation>
        <location evidence="1">Lysosome membrane</location>
        <topology evidence="1">Multi-pass membrane protein</topology>
    </subcellularLocation>
</comment>
<comment type="catalytic activity">
    <reaction evidence="14">
        <text>L-alpha-aminoacyl-L-lysine(out) = L-alpha-aminoacyl-L-lysine(in)</text>
        <dbReference type="Rhea" id="RHEA:79383"/>
        <dbReference type="ChEBI" id="CHEBI:229966"/>
    </reaction>
</comment>
<evidence type="ECO:0000256" key="12">
    <source>
        <dbReference type="ARBA" id="ARBA00044884"/>
    </source>
</evidence>
<evidence type="ECO:0000256" key="3">
    <source>
        <dbReference type="ARBA" id="ARBA00008335"/>
    </source>
</evidence>
<evidence type="ECO:0000256" key="11">
    <source>
        <dbReference type="ARBA" id="ARBA00044881"/>
    </source>
</evidence>
<comment type="catalytic activity">
    <reaction evidence="20">
        <text>L-alanyl-L-lysine(out) = L-alanyl-L-lysine(in)</text>
        <dbReference type="Rhea" id="RHEA:79415"/>
        <dbReference type="ChEBI" id="CHEBI:192470"/>
    </reaction>
</comment>
<evidence type="ECO:0000256" key="16">
    <source>
        <dbReference type="ARBA" id="ARBA00044899"/>
    </source>
</evidence>
<feature type="transmembrane region" description="Helical" evidence="26">
    <location>
        <begin position="41"/>
        <end position="61"/>
    </location>
</feature>
<evidence type="ECO:0000256" key="15">
    <source>
        <dbReference type="ARBA" id="ARBA00044898"/>
    </source>
</evidence>
<dbReference type="SUPFAM" id="SSF103473">
    <property type="entry name" value="MFS general substrate transporter"/>
    <property type="match status" value="1"/>
</dbReference>
<evidence type="ECO:0000256" key="1">
    <source>
        <dbReference type="ARBA" id="ARBA00004155"/>
    </source>
</evidence>
<name>A0A6L4WZI5_9BIFI</name>
<accession>A0A6L4WZI5</accession>
<comment type="catalytic activity">
    <reaction evidence="15">
        <text>L-aspartyl-L-lysine(out) = L-aspartyl-L-lysine(in)</text>
        <dbReference type="Rhea" id="RHEA:79411"/>
        <dbReference type="ChEBI" id="CHEBI:229953"/>
    </reaction>
</comment>
<dbReference type="InterPro" id="IPR036259">
    <property type="entry name" value="MFS_trans_sf"/>
</dbReference>
<comment type="caution">
    <text evidence="28">The sequence shown here is derived from an EMBL/GenBank/DDBJ whole genome shotgun (WGS) entry which is preliminary data.</text>
</comment>
<comment type="subunit">
    <text evidence="25">Homodimer. Interacts with lysosomal protein GLMP (via lumenal domain); the interaction starts while both proteins are still in the endoplasmic reticulum and is required for stabilization of MFSD1 in lysosomes but has no direct effect on its targeting to lysosomes or transporter activity.</text>
</comment>
<evidence type="ECO:0000256" key="14">
    <source>
        <dbReference type="ARBA" id="ARBA00044893"/>
    </source>
</evidence>
<comment type="catalytic activity">
    <reaction evidence="16">
        <text>L-arginyl-L-alpha-amino acid(out) = L-arginyl-L-alpha-amino acid(in)</text>
        <dbReference type="Rhea" id="RHEA:79371"/>
        <dbReference type="ChEBI" id="CHEBI:84315"/>
    </reaction>
</comment>
<keyword evidence="5 26" id="KW-0812">Transmembrane</keyword>
<feature type="transmembrane region" description="Helical" evidence="26">
    <location>
        <begin position="171"/>
        <end position="189"/>
    </location>
</feature>
<dbReference type="AlphaFoldDB" id="A0A6L4WZI5"/>
<dbReference type="InterPro" id="IPR011701">
    <property type="entry name" value="MFS"/>
</dbReference>
<evidence type="ECO:0000256" key="5">
    <source>
        <dbReference type="ARBA" id="ARBA00022692"/>
    </source>
</evidence>
<comment type="catalytic activity">
    <reaction evidence="9">
        <text>L-lysyl-L-alanine(out) = L-lysyl-L-alanine(in)</text>
        <dbReference type="Rhea" id="RHEA:79399"/>
        <dbReference type="ChEBI" id="CHEBI:229954"/>
    </reaction>
</comment>
<reference evidence="29 30" key="1">
    <citation type="submission" date="2019-10" db="EMBL/GenBank/DDBJ databases">
        <title>Bifidobacterium from non-human primates.</title>
        <authorList>
            <person name="Modesto M."/>
        </authorList>
    </citation>
    <scope>NUCLEOTIDE SEQUENCE [LARGE SCALE GENOMIC DNA]</scope>
    <source>
        <strain evidence="29 30">TREM</strain>
    </source>
</reference>
<comment type="catalytic activity">
    <reaction evidence="21">
        <text>L-lysyl-glycine(out) = L-lysyl-glycine(in)</text>
        <dbReference type="Rhea" id="RHEA:79407"/>
        <dbReference type="ChEBI" id="CHEBI:191202"/>
    </reaction>
</comment>
<evidence type="ECO:0000313" key="29">
    <source>
        <dbReference type="EMBL" id="NEG71252.1"/>
    </source>
</evidence>
<gene>
    <name evidence="28" type="ORF">DSM100688_1267</name>
    <name evidence="29" type="ORF">GFD24_03255</name>
</gene>
<evidence type="ECO:0000259" key="27">
    <source>
        <dbReference type="PROSITE" id="PS50850"/>
    </source>
</evidence>
<feature type="transmembrane region" description="Helical" evidence="26">
    <location>
        <begin position="255"/>
        <end position="278"/>
    </location>
</feature>
<keyword evidence="4" id="KW-0813">Transport</keyword>
<dbReference type="GO" id="GO:0005886">
    <property type="term" value="C:plasma membrane"/>
    <property type="evidence" value="ECO:0007669"/>
    <property type="project" value="UniProtKB-SubCell"/>
</dbReference>
<comment type="catalytic activity">
    <reaction evidence="17">
        <text>L-lysyl-L-lysine(out) = L-lysyl-L-lysine(in)</text>
        <dbReference type="Rhea" id="RHEA:79403"/>
        <dbReference type="ChEBI" id="CHEBI:229956"/>
    </reaction>
</comment>
<feature type="transmembrane region" description="Helical" evidence="26">
    <location>
        <begin position="345"/>
        <end position="366"/>
    </location>
</feature>
<evidence type="ECO:0000256" key="6">
    <source>
        <dbReference type="ARBA" id="ARBA00022989"/>
    </source>
</evidence>
<dbReference type="Proteomes" id="UP000469943">
    <property type="component" value="Unassembled WGS sequence"/>
</dbReference>
<dbReference type="CDD" id="cd06174">
    <property type="entry name" value="MFS"/>
    <property type="match status" value="1"/>
</dbReference>
<comment type="similarity">
    <text evidence="3">Belongs to the major facilitator superfamily.</text>
</comment>
<evidence type="ECO:0000256" key="24">
    <source>
        <dbReference type="ARBA" id="ARBA00045709"/>
    </source>
</evidence>
<dbReference type="OrthoDB" id="4332123at2"/>
<evidence type="ECO:0000256" key="8">
    <source>
        <dbReference type="ARBA" id="ARBA00023228"/>
    </source>
</evidence>
<comment type="catalytic activity">
    <reaction evidence="10">
        <text>L-histidyl-glycine(out) = L-histidyl-glycine(in)</text>
        <dbReference type="Rhea" id="RHEA:79395"/>
        <dbReference type="ChEBI" id="CHEBI:229957"/>
    </reaction>
</comment>
<protein>
    <recommendedName>
        <fullName evidence="22">Lysosomal dipeptide transporter MFSD1</fullName>
    </recommendedName>
    <alternativeName>
        <fullName evidence="23">Major facilitator superfamily domain-containing protein 1</fullName>
    </alternativeName>
</protein>
<dbReference type="GO" id="GO:0005765">
    <property type="term" value="C:lysosomal membrane"/>
    <property type="evidence" value="ECO:0007669"/>
    <property type="project" value="UniProtKB-SubCell"/>
</dbReference>
<feature type="transmembrane region" description="Helical" evidence="26">
    <location>
        <begin position="319"/>
        <end position="339"/>
    </location>
</feature>
<keyword evidence="6 26" id="KW-1133">Transmembrane helix</keyword>
<evidence type="ECO:0000256" key="19">
    <source>
        <dbReference type="ARBA" id="ARBA00044912"/>
    </source>
</evidence>
<evidence type="ECO:0000256" key="9">
    <source>
        <dbReference type="ARBA" id="ARBA00044876"/>
    </source>
</evidence>
<dbReference type="InterPro" id="IPR020846">
    <property type="entry name" value="MFS_dom"/>
</dbReference>
<comment type="function">
    <text evidence="24">Lysosomal dipeptide uniporter that selectively exports lysine, arginine or histidine-containing dipeptides with a net positive charge from the lysosome lumen into the cytosol. Could play a role in a specific type of protein O-glycosylation indirectly regulating macrophages migration and tissue invasion. Also essential for liver homeostasis.</text>
</comment>
<evidence type="ECO:0000256" key="2">
    <source>
        <dbReference type="ARBA" id="ARBA00004651"/>
    </source>
</evidence>
<comment type="catalytic activity">
    <reaction evidence="18">
        <text>L-arginyl-glycine(out) = L-arginyl-glycine(in)</text>
        <dbReference type="Rhea" id="RHEA:79391"/>
        <dbReference type="ChEBI" id="CHEBI:229955"/>
    </reaction>
</comment>
<feature type="transmembrane region" description="Helical" evidence="26">
    <location>
        <begin position="81"/>
        <end position="101"/>
    </location>
</feature>
<dbReference type="EMBL" id="WBSM01000006">
    <property type="protein sequence ID" value="KAB8287800.1"/>
    <property type="molecule type" value="Genomic_DNA"/>
</dbReference>
<evidence type="ECO:0000256" key="21">
    <source>
        <dbReference type="ARBA" id="ARBA00044924"/>
    </source>
</evidence>
<feature type="transmembrane region" description="Helical" evidence="26">
    <location>
        <begin position="139"/>
        <end position="159"/>
    </location>
</feature>
<keyword evidence="31" id="KW-1185">Reference proteome</keyword>
<feature type="domain" description="Major facilitator superfamily (MFS) profile" evidence="27">
    <location>
        <begin position="42"/>
        <end position="446"/>
    </location>
</feature>
<comment type="catalytic activity">
    <reaction evidence="12">
        <text>L-alpha-aminoacyl-L-histidine(out) = L-alpha-aminoacyl-L-histidine(in)</text>
        <dbReference type="Rhea" id="RHEA:79375"/>
        <dbReference type="ChEBI" id="CHEBI:229967"/>
    </reaction>
</comment>
<comment type="catalytic activity">
    <reaction evidence="13">
        <text>L-lysyl-L-alpha-amino acid(out) = L-lysyl-L-alpha-amino acid(in)</text>
        <dbReference type="Rhea" id="RHEA:79387"/>
        <dbReference type="ChEBI" id="CHEBI:229965"/>
    </reaction>
</comment>
<proteinExistence type="inferred from homology"/>
<evidence type="ECO:0000256" key="18">
    <source>
        <dbReference type="ARBA" id="ARBA00044903"/>
    </source>
</evidence>
<feature type="transmembrane region" description="Helical" evidence="26">
    <location>
        <begin position="195"/>
        <end position="217"/>
    </location>
</feature>
<keyword evidence="8" id="KW-0458">Lysosome</keyword>
<evidence type="ECO:0000256" key="10">
    <source>
        <dbReference type="ARBA" id="ARBA00044878"/>
    </source>
</evidence>
<feature type="transmembrane region" description="Helical" evidence="26">
    <location>
        <begin position="428"/>
        <end position="449"/>
    </location>
</feature>
<dbReference type="PANTHER" id="PTHR23512:SF3">
    <property type="entry name" value="MAJOR FACILITATOR SUPERFAMILY DOMAIN-CONTAINING PROTEIN 1"/>
    <property type="match status" value="1"/>
</dbReference>
<dbReference type="Pfam" id="PF07690">
    <property type="entry name" value="MFS_1"/>
    <property type="match status" value="1"/>
</dbReference>
<dbReference type="Proteomes" id="UP000482084">
    <property type="component" value="Unassembled WGS sequence"/>
</dbReference>
<dbReference type="InterPro" id="IPR052187">
    <property type="entry name" value="MFSD1"/>
</dbReference>
<comment type="catalytic activity">
    <reaction evidence="11">
        <text>L-alpha-aminoacyl-L-arginine(out) = L-alpha-aminoacyl-L-arginine(in)</text>
        <dbReference type="Rhea" id="RHEA:79367"/>
        <dbReference type="ChEBI" id="CHEBI:229968"/>
    </reaction>
</comment>
<evidence type="ECO:0000256" key="17">
    <source>
        <dbReference type="ARBA" id="ARBA00044900"/>
    </source>
</evidence>
<evidence type="ECO:0000313" key="28">
    <source>
        <dbReference type="EMBL" id="KAB8287800.1"/>
    </source>
</evidence>
<evidence type="ECO:0000256" key="13">
    <source>
        <dbReference type="ARBA" id="ARBA00044891"/>
    </source>
</evidence>
<evidence type="ECO:0000256" key="4">
    <source>
        <dbReference type="ARBA" id="ARBA00022448"/>
    </source>
</evidence>
<evidence type="ECO:0000256" key="23">
    <source>
        <dbReference type="ARBA" id="ARBA00045018"/>
    </source>
</evidence>
<organism evidence="28 31">
    <name type="scientific">Bifidobacterium ramosum</name>
    <dbReference type="NCBI Taxonomy" id="1798158"/>
    <lineage>
        <taxon>Bacteria</taxon>
        <taxon>Bacillati</taxon>
        <taxon>Actinomycetota</taxon>
        <taxon>Actinomycetes</taxon>
        <taxon>Bifidobacteriales</taxon>
        <taxon>Bifidobacteriaceae</taxon>
        <taxon>Bifidobacterium</taxon>
    </lineage>
</organism>